<dbReference type="Proteomes" id="UP000828236">
    <property type="component" value="Unassembled WGS sequence"/>
</dbReference>
<feature type="compositionally biased region" description="Basic and acidic residues" evidence="1">
    <location>
        <begin position="337"/>
        <end position="370"/>
    </location>
</feature>
<protein>
    <submittedName>
        <fullName evidence="3">Uncharacterized protein</fullName>
    </submittedName>
</protein>
<keyword evidence="2" id="KW-0732">Signal</keyword>
<evidence type="ECO:0000313" key="3">
    <source>
        <dbReference type="EMBL" id="KAH7638873.1"/>
    </source>
</evidence>
<accession>A0A9D4SEM5</accession>
<feature type="region of interest" description="Disordered" evidence="1">
    <location>
        <begin position="253"/>
        <end position="275"/>
    </location>
</feature>
<reference evidence="3" key="2">
    <citation type="journal article" date="2021" name="World Allergy Organ. J.">
        <title>Chromosome-level assembly of Dermatophagoides farinae genome and transcriptome reveals two novel allergens Der f 37 and Der f 39.</title>
        <authorList>
            <person name="Chen J."/>
            <person name="Cai Z."/>
            <person name="Fan D."/>
            <person name="Hu J."/>
            <person name="Hou Y."/>
            <person name="He Y."/>
            <person name="Zhang Z."/>
            <person name="Zhao Z."/>
            <person name="Gao P."/>
            <person name="Hu W."/>
            <person name="Sun J."/>
            <person name="Li J."/>
            <person name="Ji K."/>
        </authorList>
    </citation>
    <scope>NUCLEOTIDE SEQUENCE</scope>
    <source>
        <strain evidence="3">JKM2019</strain>
    </source>
</reference>
<dbReference type="EMBL" id="SDOV01000007">
    <property type="protein sequence ID" value="KAH7638873.1"/>
    <property type="molecule type" value="Genomic_DNA"/>
</dbReference>
<sequence>MTMVVVKKPSIFVLFVATLAIFFIPNGQCQYGSAKNKGVVVETSYQKPVIETSNYEEEPIWKEEPEYQPEIIKEEKPSYTPKEVIVSKGSGSGYGSGGGGGGSSKSAAIREEPIWQEEQPSYSPKEVVVSRGSSSGYGASGKSAAIWNEQPKQEVWKEDYHQQPKVITKIVKEPVVITKVVKEPVVVTKVVKQPIVKVIRVVEKVPVYKQPVYHKVWVKKTYGGGGGYNHGGGYSHGGGYNHGGGGYNRQWRRRRSISRNVDNHPIQKRKSKWREYKKQIKQAKYGAKQEKREKWRQFKKGDFGGGYEQPKHHGYEQPKHHGYEQPKHHGYAQPKHHGYEQPKHHGYEQPKHHGYEQPKHHGYEQPEHHHQSYGYGHRARRSYNDVNYYDDDDQYINDQYQSSWTKEQKYYDEEPKIIQKEEKIVQKEPEITKIYDNDEEISKLPIGQPELTPEIKDYNANQQVSIIKDENVYQSPVDEHKNGYNEPQSQQEEKIIEQTVKQEEKYVPEEEYTSKVIESKPEIIKQPDQESYQEEEKKIIEYEPKEESIKPVIVTEKKIIQTKKTTKIITTPVCNSIMDNILEHLQPEFMQHMSSYVINNVEPIRLGRWGRVQLHDGHFNHMGPICRGNDFRSTTLGNDKYMIEGTIQVPEPKCEFEADAGMYNRLRFRNQCIRLAAKDATFHVAMFLDKKRNTVHVAELEPLELNDFHMEDERGRTAKNGGMRWPFKRISQWQLEPHRQQFMQMLTHELCDKFREMIHRPEVAKEIIEYV</sequence>
<organism evidence="3">
    <name type="scientific">Dermatophagoides farinae</name>
    <name type="common">American house dust mite</name>
    <dbReference type="NCBI Taxonomy" id="6954"/>
    <lineage>
        <taxon>Eukaryota</taxon>
        <taxon>Metazoa</taxon>
        <taxon>Ecdysozoa</taxon>
        <taxon>Arthropoda</taxon>
        <taxon>Chelicerata</taxon>
        <taxon>Arachnida</taxon>
        <taxon>Acari</taxon>
        <taxon>Acariformes</taxon>
        <taxon>Sarcoptiformes</taxon>
        <taxon>Astigmata</taxon>
        <taxon>Psoroptidia</taxon>
        <taxon>Analgoidea</taxon>
        <taxon>Pyroglyphidae</taxon>
        <taxon>Dermatophagoidinae</taxon>
        <taxon>Dermatophagoides</taxon>
    </lineage>
</organism>
<comment type="caution">
    <text evidence="3">The sequence shown here is derived from an EMBL/GenBank/DDBJ whole genome shotgun (WGS) entry which is preliminary data.</text>
</comment>
<name>A0A9D4SEM5_DERFA</name>
<reference evidence="3" key="1">
    <citation type="submission" date="2020-06" db="EMBL/GenBank/DDBJ databases">
        <authorList>
            <person name="Ji K."/>
            <person name="Li J."/>
        </authorList>
    </citation>
    <scope>NUCLEOTIDE SEQUENCE</scope>
    <source>
        <strain evidence="3">JKM2019</strain>
        <tissue evidence="3">Whole body</tissue>
    </source>
</reference>
<proteinExistence type="predicted"/>
<dbReference type="AlphaFoldDB" id="A0A9D4SEM5"/>
<gene>
    <name evidence="3" type="ORF">HUG17_2906</name>
</gene>
<evidence type="ECO:0000256" key="2">
    <source>
        <dbReference type="SAM" id="SignalP"/>
    </source>
</evidence>
<evidence type="ECO:0000256" key="1">
    <source>
        <dbReference type="SAM" id="MobiDB-lite"/>
    </source>
</evidence>
<feature type="signal peptide" evidence="2">
    <location>
        <begin position="1"/>
        <end position="29"/>
    </location>
</feature>
<feature type="region of interest" description="Disordered" evidence="1">
    <location>
        <begin position="300"/>
        <end position="371"/>
    </location>
</feature>
<feature type="chain" id="PRO_5039433596" evidence="2">
    <location>
        <begin position="30"/>
        <end position="771"/>
    </location>
</feature>
<feature type="compositionally biased region" description="Basic and acidic residues" evidence="1">
    <location>
        <begin position="309"/>
        <end position="327"/>
    </location>
</feature>